<reference evidence="2 3" key="1">
    <citation type="journal article" date="2014" name="BMC Genomics">
        <title>Comparative genome sequencing reveals chemotype-specific gene clusters in the toxigenic black mold Stachybotrys.</title>
        <authorList>
            <person name="Semeiks J."/>
            <person name="Borek D."/>
            <person name="Otwinowski Z."/>
            <person name="Grishin N.V."/>
        </authorList>
    </citation>
    <scope>NUCLEOTIDE SEQUENCE [LARGE SCALE GENOMIC DNA]</scope>
    <source>
        <strain evidence="3">CBS 109288 / IBT 7711</strain>
    </source>
</reference>
<dbReference type="HOGENOM" id="CLU_091412_0_0_1"/>
<accession>A0A084BBR1</accession>
<dbReference type="InterPro" id="IPR016181">
    <property type="entry name" value="Acyl_CoA_acyltransferase"/>
</dbReference>
<dbReference type="Proteomes" id="UP000028045">
    <property type="component" value="Unassembled WGS sequence"/>
</dbReference>
<dbReference type="GO" id="GO:0016747">
    <property type="term" value="F:acyltransferase activity, transferring groups other than amino-acyl groups"/>
    <property type="evidence" value="ECO:0007669"/>
    <property type="project" value="InterPro"/>
</dbReference>
<evidence type="ECO:0000259" key="1">
    <source>
        <dbReference type="Pfam" id="PF00583"/>
    </source>
</evidence>
<proteinExistence type="predicted"/>
<evidence type="ECO:0000313" key="3">
    <source>
        <dbReference type="Proteomes" id="UP000028045"/>
    </source>
</evidence>
<dbReference type="CDD" id="cd04301">
    <property type="entry name" value="NAT_SF"/>
    <property type="match status" value="1"/>
</dbReference>
<dbReference type="SUPFAM" id="SSF55729">
    <property type="entry name" value="Acyl-CoA N-acyltransferases (Nat)"/>
    <property type="match status" value="1"/>
</dbReference>
<dbReference type="InterPro" id="IPR052523">
    <property type="entry name" value="Trichothecene_AcTrans"/>
</dbReference>
<feature type="domain" description="N-acetyltransferase" evidence="1">
    <location>
        <begin position="136"/>
        <end position="173"/>
    </location>
</feature>
<dbReference type="AlphaFoldDB" id="A0A084BBR1"/>
<gene>
    <name evidence="2" type="ORF">S7711_01334</name>
</gene>
<dbReference type="Pfam" id="PF00583">
    <property type="entry name" value="Acetyltransf_1"/>
    <property type="match status" value="1"/>
</dbReference>
<dbReference type="OrthoDB" id="4738875at2759"/>
<dbReference type="PANTHER" id="PTHR42791:SF2">
    <property type="entry name" value="N-ACETYLTRANSFERASE DOMAIN-CONTAINING PROTEIN"/>
    <property type="match status" value="1"/>
</dbReference>
<name>A0A084BBR1_STACB</name>
<evidence type="ECO:0000313" key="2">
    <source>
        <dbReference type="EMBL" id="KEY74990.1"/>
    </source>
</evidence>
<keyword evidence="3" id="KW-1185">Reference proteome</keyword>
<dbReference type="PANTHER" id="PTHR42791">
    <property type="entry name" value="GNAT FAMILY ACETYLTRANSFERASE"/>
    <property type="match status" value="1"/>
</dbReference>
<dbReference type="Gene3D" id="3.40.630.30">
    <property type="match status" value="1"/>
</dbReference>
<protein>
    <recommendedName>
        <fullName evidence="1">N-acetyltransferase domain-containing protein</fullName>
    </recommendedName>
</protein>
<dbReference type="EMBL" id="KL647405">
    <property type="protein sequence ID" value="KEY74990.1"/>
    <property type="molecule type" value="Genomic_DNA"/>
</dbReference>
<dbReference type="InterPro" id="IPR000182">
    <property type="entry name" value="GNAT_dom"/>
</dbReference>
<sequence>MPVREATPADLPALREIFLAALPDDYQWQYCFPKHGGSEAALDFLNRMLAQCVEPSNHDWHAYVAEEFGTTKVVSVAIWSLVNFAEEDTQAESHVAAVGVAANAQAQDHNISANTARFAALKKAITQNGNRHLAKYGHQMFLHAIVTHPEYQNLGYAKLICKYLAQVSRERNLAVSVVASPKGYVFYSGAGFSDCGSVSVRVDGENEEILLKSMVLAVPPEGQRRGSLLDRMGHGLTSPFQSIRRLSNAT</sequence>
<organism evidence="2 3">
    <name type="scientific">Stachybotrys chartarum (strain CBS 109288 / IBT 7711)</name>
    <name type="common">Toxic black mold</name>
    <name type="synonym">Stilbospora chartarum</name>
    <dbReference type="NCBI Taxonomy" id="1280523"/>
    <lineage>
        <taxon>Eukaryota</taxon>
        <taxon>Fungi</taxon>
        <taxon>Dikarya</taxon>
        <taxon>Ascomycota</taxon>
        <taxon>Pezizomycotina</taxon>
        <taxon>Sordariomycetes</taxon>
        <taxon>Hypocreomycetidae</taxon>
        <taxon>Hypocreales</taxon>
        <taxon>Stachybotryaceae</taxon>
        <taxon>Stachybotrys</taxon>
    </lineage>
</organism>